<dbReference type="InterPro" id="IPR009056">
    <property type="entry name" value="Cyt_c-like_dom"/>
</dbReference>
<dbReference type="PANTHER" id="PTHR35008:SF8">
    <property type="entry name" value="ALCOHOL DEHYDROGENASE CYTOCHROME C SUBUNIT"/>
    <property type="match status" value="1"/>
</dbReference>
<dbReference type="Proteomes" id="UP001236663">
    <property type="component" value="Unassembled WGS sequence"/>
</dbReference>
<dbReference type="PROSITE" id="PS51007">
    <property type="entry name" value="CYTC"/>
    <property type="match status" value="1"/>
</dbReference>
<keyword evidence="1 4" id="KW-0349">Heme</keyword>
<dbReference type="InterPro" id="IPR011041">
    <property type="entry name" value="Quinoprot_gluc/sorb_DH_b-prop"/>
</dbReference>
<dbReference type="Gene3D" id="1.10.760.10">
    <property type="entry name" value="Cytochrome c-like domain"/>
    <property type="match status" value="1"/>
</dbReference>
<gene>
    <name evidence="6" type="ORF">QWZ15_20300</name>
</gene>
<dbReference type="InterPro" id="IPR036909">
    <property type="entry name" value="Cyt_c-like_dom_sf"/>
</dbReference>
<evidence type="ECO:0000256" key="1">
    <source>
        <dbReference type="ARBA" id="ARBA00022617"/>
    </source>
</evidence>
<evidence type="ECO:0000256" key="2">
    <source>
        <dbReference type="ARBA" id="ARBA00022723"/>
    </source>
</evidence>
<keyword evidence="3 4" id="KW-0408">Iron</keyword>
<dbReference type="Pfam" id="PF00034">
    <property type="entry name" value="Cytochrom_C"/>
    <property type="match status" value="1"/>
</dbReference>
<protein>
    <submittedName>
        <fullName evidence="6">C-type cytochrome</fullName>
    </submittedName>
</protein>
<evidence type="ECO:0000313" key="6">
    <source>
        <dbReference type="EMBL" id="MDN3690174.1"/>
    </source>
</evidence>
<feature type="domain" description="Cytochrome c" evidence="5">
    <location>
        <begin position="462"/>
        <end position="552"/>
    </location>
</feature>
<accession>A0ABT8CBJ0</accession>
<dbReference type="InterPro" id="IPR054539">
    <property type="entry name" value="Beta-prop_PDH"/>
</dbReference>
<evidence type="ECO:0000313" key="7">
    <source>
        <dbReference type="Proteomes" id="UP001236663"/>
    </source>
</evidence>
<evidence type="ECO:0000259" key="5">
    <source>
        <dbReference type="PROSITE" id="PS51007"/>
    </source>
</evidence>
<dbReference type="SUPFAM" id="SSF46626">
    <property type="entry name" value="Cytochrome c"/>
    <property type="match status" value="1"/>
</dbReference>
<keyword evidence="7" id="KW-1185">Reference proteome</keyword>
<sequence>MAMLFSISCENKQSELPASDPDNGGLILPGGFEALVVIDSAGPTRHIAVNDNGDIYAKLRFSRDMQGGTIGLRDLNGDGKADSLVRFGDYEDVGGSAVGVTIHDGYLYTSTVRQVLRNKLSPGELVPSSRTEVILTDTHPNVARNWHTTKPAAFDGNGNMYIPFGSPSDAGQDIEMYGPTGIPGGKGLDPSPEREMNAGIWKFDANKEGQVQSDGTKFATGLRSIVGMTWSPLDDHLYAVVNGIDNFHTLYPALYSSWQAAVLPSETLVKVTEGTDFGWPYAYYDQLQGKNVLSPGYGGDGTIVGRAAEFDNPVMGFPGHWAPMELLFYQGSQFPERYRQGVFVAFHGSTDRSPYPQAGYIVCFVPLVDGKAGDWEVFADGFAGVDTVENTGDALYRPMGLAEGPDGSLYLSESNKGKIWRVMYKGDKKEFGEKQLEEMKRLTAHKTYIKTPVAGVDNLDKGSLLEGGILYNTYCATCHQRNGEGDNNRFPPLAGSERVLGEAEPLVAAILNGIQGEITVRGKTYNGYMPPHANILDDHAVASISSYIRNRWGNKAGSISPSEVSSIRVKVVK</sequence>
<dbReference type="PANTHER" id="PTHR35008">
    <property type="entry name" value="BLL4482 PROTEIN-RELATED"/>
    <property type="match status" value="1"/>
</dbReference>
<dbReference type="RefSeq" id="WP_240459171.1">
    <property type="nucleotide sequence ID" value="NZ_JAUFQS010000047.1"/>
</dbReference>
<dbReference type="InterPro" id="IPR051459">
    <property type="entry name" value="Cytochrome_c-type_DH"/>
</dbReference>
<evidence type="ECO:0000256" key="3">
    <source>
        <dbReference type="ARBA" id="ARBA00023004"/>
    </source>
</evidence>
<dbReference type="InterPro" id="IPR011042">
    <property type="entry name" value="6-blade_b-propeller_TolB-like"/>
</dbReference>
<comment type="caution">
    <text evidence="6">The sequence shown here is derived from an EMBL/GenBank/DDBJ whole genome shotgun (WGS) entry which is preliminary data.</text>
</comment>
<evidence type="ECO:0000256" key="4">
    <source>
        <dbReference type="PROSITE-ProRule" id="PRU00433"/>
    </source>
</evidence>
<reference evidence="7" key="1">
    <citation type="journal article" date="2019" name="Int. J. Syst. Evol. Microbiol.">
        <title>The Global Catalogue of Microorganisms (GCM) 10K type strain sequencing project: providing services to taxonomists for standard genome sequencing and annotation.</title>
        <authorList>
            <consortium name="The Broad Institute Genomics Platform"/>
            <consortium name="The Broad Institute Genome Sequencing Center for Infectious Disease"/>
            <person name="Wu L."/>
            <person name="Ma J."/>
        </authorList>
    </citation>
    <scope>NUCLEOTIDE SEQUENCE [LARGE SCALE GENOMIC DNA]</scope>
    <source>
        <strain evidence="7">CECT 7706</strain>
    </source>
</reference>
<dbReference type="Gene3D" id="2.120.10.30">
    <property type="entry name" value="TolB, C-terminal domain"/>
    <property type="match status" value="1"/>
</dbReference>
<proteinExistence type="predicted"/>
<dbReference type="SUPFAM" id="SSF50952">
    <property type="entry name" value="Soluble quinoprotein glucose dehydrogenase"/>
    <property type="match status" value="1"/>
</dbReference>
<keyword evidence="2 4" id="KW-0479">Metal-binding</keyword>
<dbReference type="EMBL" id="JAUFQS010000047">
    <property type="protein sequence ID" value="MDN3690174.1"/>
    <property type="molecule type" value="Genomic_DNA"/>
</dbReference>
<organism evidence="6 7">
    <name type="scientific">Cyclobacterium jeungdonense</name>
    <dbReference type="NCBI Taxonomy" id="708087"/>
    <lineage>
        <taxon>Bacteria</taxon>
        <taxon>Pseudomonadati</taxon>
        <taxon>Bacteroidota</taxon>
        <taxon>Cytophagia</taxon>
        <taxon>Cytophagales</taxon>
        <taxon>Cyclobacteriaceae</taxon>
        <taxon>Cyclobacterium</taxon>
    </lineage>
</organism>
<name>A0ABT8CBJ0_9BACT</name>
<dbReference type="Pfam" id="PF22807">
    <property type="entry name" value="TrAA12"/>
    <property type="match status" value="1"/>
</dbReference>